<evidence type="ECO:0000256" key="4">
    <source>
        <dbReference type="ARBA" id="ARBA00022801"/>
    </source>
</evidence>
<keyword evidence="2 7" id="KW-0645">Protease</keyword>
<keyword evidence="6" id="KW-0482">Metalloprotease</keyword>
<reference evidence="7 8" key="1">
    <citation type="journal article" date="2010" name="J. Bacteriol.">
        <title>Complete genome sequence of the thermophilic, obligately chemolithoautotrophic hydrogen-oxidizing bacterium Hydrogenobacter thermophilus TK-6.</title>
        <authorList>
            <person name="Arai H."/>
            <person name="Kanbe H."/>
            <person name="Ishii M."/>
            <person name="Igarashi Y."/>
        </authorList>
    </citation>
    <scope>NUCLEOTIDE SEQUENCE [LARGE SCALE GENOMIC DNA]</scope>
    <source>
        <strain evidence="8">DSM 6534 / IAM 12695 / TK-6 [Tokyo]</strain>
    </source>
</reference>
<dbReference type="AlphaFoldDB" id="D3DKC6"/>
<dbReference type="Gene3D" id="3.40.390.10">
    <property type="entry name" value="Collagenase (Catalytic Domain)"/>
    <property type="match status" value="1"/>
</dbReference>
<dbReference type="EMBL" id="AP011112">
    <property type="protein sequence ID" value="BAI70278.1"/>
    <property type="molecule type" value="Genomic_DNA"/>
</dbReference>
<keyword evidence="4" id="KW-0378">Hydrolase</keyword>
<organism evidence="7 8">
    <name type="scientific">Hydrogenobacter thermophilus (strain DSM 6534 / IAM 12695 / TK-6)</name>
    <dbReference type="NCBI Taxonomy" id="608538"/>
    <lineage>
        <taxon>Bacteria</taxon>
        <taxon>Pseudomonadati</taxon>
        <taxon>Aquificota</taxon>
        <taxon>Aquificia</taxon>
        <taxon>Aquificales</taxon>
        <taxon>Aquificaceae</taxon>
        <taxon>Hydrogenobacter</taxon>
    </lineage>
</organism>
<dbReference type="Proteomes" id="UP000002574">
    <property type="component" value="Chromosome"/>
</dbReference>
<dbReference type="PANTHER" id="PTHR15910">
    <property type="entry name" value="ARCHAEMETZINCIN"/>
    <property type="match status" value="1"/>
</dbReference>
<dbReference type="GO" id="GO:0008270">
    <property type="term" value="F:zinc ion binding"/>
    <property type="evidence" value="ECO:0007669"/>
    <property type="project" value="InterPro"/>
</dbReference>
<dbReference type="KEGG" id="hte:Hydth_1817"/>
<keyword evidence="8" id="KW-1185">Reference proteome</keyword>
<evidence type="ECO:0000256" key="2">
    <source>
        <dbReference type="ARBA" id="ARBA00022670"/>
    </source>
</evidence>
<comment type="cofactor">
    <cofactor evidence="1">
        <name>Zn(2+)</name>
        <dbReference type="ChEBI" id="CHEBI:29105"/>
    </cofactor>
</comment>
<protein>
    <submittedName>
        <fullName evidence="7">Putative Zn-dependent protease</fullName>
    </submittedName>
</protein>
<evidence type="ECO:0000256" key="6">
    <source>
        <dbReference type="ARBA" id="ARBA00023049"/>
    </source>
</evidence>
<keyword evidence="5" id="KW-0862">Zinc</keyword>
<dbReference type="eggNOG" id="COG1913">
    <property type="taxonomic scope" value="Bacteria"/>
</dbReference>
<evidence type="ECO:0000313" key="8">
    <source>
        <dbReference type="Proteomes" id="UP000002574"/>
    </source>
</evidence>
<dbReference type="STRING" id="608538.HTH_1834"/>
<dbReference type="OrthoDB" id="269208at2"/>
<accession>D3DKC6</accession>
<evidence type="ECO:0000256" key="1">
    <source>
        <dbReference type="ARBA" id="ARBA00001947"/>
    </source>
</evidence>
<evidence type="ECO:0000256" key="5">
    <source>
        <dbReference type="ARBA" id="ARBA00022833"/>
    </source>
</evidence>
<name>D3DKC6_HYDTT</name>
<gene>
    <name evidence="7" type="ordered locus">HTH_1834</name>
</gene>
<dbReference type="InterPro" id="IPR012962">
    <property type="entry name" value="Pept_M54_archaemetzincn"/>
</dbReference>
<dbReference type="InterPro" id="IPR024079">
    <property type="entry name" value="MetalloPept_cat_dom_sf"/>
</dbReference>
<evidence type="ECO:0000256" key="3">
    <source>
        <dbReference type="ARBA" id="ARBA00022723"/>
    </source>
</evidence>
<dbReference type="Pfam" id="PF07998">
    <property type="entry name" value="Peptidase_M54"/>
    <property type="match status" value="1"/>
</dbReference>
<dbReference type="SUPFAM" id="SSF55486">
    <property type="entry name" value="Metalloproteases ('zincins'), catalytic domain"/>
    <property type="match status" value="1"/>
</dbReference>
<keyword evidence="3" id="KW-0479">Metal-binding</keyword>
<dbReference type="KEGG" id="hth:HTH_1834"/>
<sequence length="174" mass="19910">MYIYLITFGSIEKRLLFATAKSIKETFGFDVRLSWVASGFRHAYDPIRKQYRGEKILEYLSTLYYPELLKMVALIDADIYENGFNFVFGLAKLSGREAVVSTFRLLSSDESLFFERVSKQIHHELGHTFGLTHCDNPKCVMSFSRSVLDIDSKSKSFCESCGMRLKTALSQLAL</sequence>
<dbReference type="RefSeq" id="WP_012964458.1">
    <property type="nucleotide sequence ID" value="NC_013799.1"/>
</dbReference>
<evidence type="ECO:0000313" key="7">
    <source>
        <dbReference type="EMBL" id="BAI70278.1"/>
    </source>
</evidence>
<dbReference type="PANTHER" id="PTHR15910:SF1">
    <property type="entry name" value="ARCHAEMETZINCIN-2"/>
    <property type="match status" value="1"/>
</dbReference>
<dbReference type="PIRSF" id="PIRSF005785">
    <property type="entry name" value="Zn-prot_arch"/>
    <property type="match status" value="1"/>
</dbReference>
<dbReference type="GO" id="GO:0008237">
    <property type="term" value="F:metallopeptidase activity"/>
    <property type="evidence" value="ECO:0007669"/>
    <property type="project" value="UniProtKB-KW"/>
</dbReference>
<dbReference type="HAMAP" id="MF_01842">
    <property type="entry name" value="Archaemetzincin"/>
    <property type="match status" value="1"/>
</dbReference>
<proteinExistence type="inferred from homology"/>
<dbReference type="CDD" id="cd11375">
    <property type="entry name" value="Peptidase_M54"/>
    <property type="match status" value="1"/>
</dbReference>
<dbReference type="InterPro" id="IPR012091">
    <property type="entry name" value="Pept_M54_archaemetzncn_arc/bac"/>
</dbReference>
<dbReference type="GO" id="GO:0006508">
    <property type="term" value="P:proteolysis"/>
    <property type="evidence" value="ECO:0007669"/>
    <property type="project" value="UniProtKB-KW"/>
</dbReference>
<dbReference type="NCBIfam" id="NF033823">
    <property type="entry name" value="archmetzin"/>
    <property type="match status" value="1"/>
</dbReference>